<sequence>MGLYKKLFQQTFIYGLATVLPRMISFILVPIHTEYLTDSAVYGRISVIFAYFVLFNVFLSYGMETAFFRFFNLKENKQNVINTSAWSLVGTTTLFLIIALFFTPQLSQLLDIHPDHYKLIIWILALDAFVIIPFAYLRAKGQPRKFALIKLINVSINVFLTFFFLAWLVSWHTKSSFFEALYIPDFQVNYVFIANLVASAATLMMLLPFYFKLSFNFDKALWKRMLKYAYPVLLAGLAFSVNEVFDRILLKYLLSDDIADSAIGAYSACYKLAVFMTLYATAFRLGIEPFFFSHAKTENPQKAYAIITKYFVIIGAIILLSVMVFIEPLKLLIVRDESYYEALAIVPLILLANFCLGIYHNLSVWYKITDRTKFGAYISGFGALLTLVMNILLIPMIGYYGSAIATLLAYASMMVLSYIYSKKYYPIPFQTSRILLYMLVSVGLGALSFYTFEENYIFGIASLAFFVFFIYFKEKNEIKKLLKS</sequence>
<evidence type="ECO:0000256" key="1">
    <source>
        <dbReference type="ARBA" id="ARBA00004651"/>
    </source>
</evidence>
<feature type="transmembrane region" description="Helical" evidence="6">
    <location>
        <begin position="225"/>
        <end position="242"/>
    </location>
</feature>
<feature type="transmembrane region" description="Helical" evidence="6">
    <location>
        <begin position="456"/>
        <end position="472"/>
    </location>
</feature>
<feature type="transmembrane region" description="Helical" evidence="6">
    <location>
        <begin position="262"/>
        <end position="282"/>
    </location>
</feature>
<organism evidence="7 8">
    <name type="scientific">Psychroflexus halocasei</name>
    <dbReference type="NCBI Taxonomy" id="908615"/>
    <lineage>
        <taxon>Bacteria</taxon>
        <taxon>Pseudomonadati</taxon>
        <taxon>Bacteroidota</taxon>
        <taxon>Flavobacteriia</taxon>
        <taxon>Flavobacteriales</taxon>
        <taxon>Flavobacteriaceae</taxon>
        <taxon>Psychroflexus</taxon>
    </lineage>
</organism>
<feature type="transmembrane region" description="Helical" evidence="6">
    <location>
        <begin position="84"/>
        <end position="107"/>
    </location>
</feature>
<keyword evidence="8" id="KW-1185">Reference proteome</keyword>
<evidence type="ECO:0000256" key="5">
    <source>
        <dbReference type="ARBA" id="ARBA00023136"/>
    </source>
</evidence>
<keyword evidence="4 6" id="KW-1133">Transmembrane helix</keyword>
<comment type="subcellular location">
    <subcellularLocation>
        <location evidence="1">Cell membrane</location>
        <topology evidence="1">Multi-pass membrane protein</topology>
    </subcellularLocation>
</comment>
<feature type="transmembrane region" description="Helical" evidence="6">
    <location>
        <begin position="374"/>
        <end position="393"/>
    </location>
</feature>
<name>A0A1H3VYB2_9FLAO</name>
<gene>
    <name evidence="7" type="ORF">SAMN05421540_101315</name>
</gene>
<evidence type="ECO:0000313" key="8">
    <source>
        <dbReference type="Proteomes" id="UP000198820"/>
    </source>
</evidence>
<dbReference type="EMBL" id="FNQF01000001">
    <property type="protein sequence ID" value="SDZ79174.1"/>
    <property type="molecule type" value="Genomic_DNA"/>
</dbReference>
<feature type="transmembrane region" description="Helical" evidence="6">
    <location>
        <begin position="303"/>
        <end position="326"/>
    </location>
</feature>
<feature type="transmembrane region" description="Helical" evidence="6">
    <location>
        <begin position="190"/>
        <end position="213"/>
    </location>
</feature>
<evidence type="ECO:0000256" key="6">
    <source>
        <dbReference type="SAM" id="Phobius"/>
    </source>
</evidence>
<dbReference type="Pfam" id="PF01943">
    <property type="entry name" value="Polysacc_synt"/>
    <property type="match status" value="1"/>
</dbReference>
<keyword evidence="5 6" id="KW-0472">Membrane</keyword>
<dbReference type="PANTHER" id="PTHR30250">
    <property type="entry name" value="PST FAMILY PREDICTED COLANIC ACID TRANSPORTER"/>
    <property type="match status" value="1"/>
</dbReference>
<feature type="transmembrane region" description="Helical" evidence="6">
    <location>
        <begin position="338"/>
        <end position="362"/>
    </location>
</feature>
<feature type="transmembrane region" description="Helical" evidence="6">
    <location>
        <begin position="41"/>
        <end position="63"/>
    </location>
</feature>
<feature type="transmembrane region" description="Helical" evidence="6">
    <location>
        <begin position="399"/>
        <end position="420"/>
    </location>
</feature>
<feature type="transmembrane region" description="Helical" evidence="6">
    <location>
        <begin position="119"/>
        <end position="139"/>
    </location>
</feature>
<dbReference type="AlphaFoldDB" id="A0A1H3VYB2"/>
<keyword evidence="2" id="KW-1003">Cell membrane</keyword>
<dbReference type="InterPro" id="IPR002797">
    <property type="entry name" value="Polysacc_synth"/>
</dbReference>
<dbReference type="STRING" id="908615.SAMN05421540_101315"/>
<proteinExistence type="predicted"/>
<feature type="transmembrane region" description="Helical" evidence="6">
    <location>
        <begin position="12"/>
        <end position="29"/>
    </location>
</feature>
<dbReference type="InterPro" id="IPR050833">
    <property type="entry name" value="Poly_Biosynth_Transport"/>
</dbReference>
<feature type="transmembrane region" description="Helical" evidence="6">
    <location>
        <begin position="432"/>
        <end position="450"/>
    </location>
</feature>
<evidence type="ECO:0000256" key="2">
    <source>
        <dbReference type="ARBA" id="ARBA00022475"/>
    </source>
</evidence>
<feature type="transmembrane region" description="Helical" evidence="6">
    <location>
        <begin position="151"/>
        <end position="170"/>
    </location>
</feature>
<evidence type="ECO:0000256" key="3">
    <source>
        <dbReference type="ARBA" id="ARBA00022692"/>
    </source>
</evidence>
<dbReference type="GO" id="GO:0005886">
    <property type="term" value="C:plasma membrane"/>
    <property type="evidence" value="ECO:0007669"/>
    <property type="project" value="UniProtKB-SubCell"/>
</dbReference>
<keyword evidence="3 6" id="KW-0812">Transmembrane</keyword>
<reference evidence="7 8" key="1">
    <citation type="submission" date="2016-10" db="EMBL/GenBank/DDBJ databases">
        <authorList>
            <person name="de Groot N.N."/>
        </authorList>
    </citation>
    <scope>NUCLEOTIDE SEQUENCE [LARGE SCALE GENOMIC DNA]</scope>
    <source>
        <strain evidence="7 8">DSM 23581</strain>
    </source>
</reference>
<accession>A0A1H3VYB2</accession>
<dbReference type="Proteomes" id="UP000198820">
    <property type="component" value="Unassembled WGS sequence"/>
</dbReference>
<evidence type="ECO:0000313" key="7">
    <source>
        <dbReference type="EMBL" id="SDZ79174.1"/>
    </source>
</evidence>
<dbReference type="RefSeq" id="WP_093238463.1">
    <property type="nucleotide sequence ID" value="NZ_FNQF01000001.1"/>
</dbReference>
<protein>
    <submittedName>
        <fullName evidence="7">Membrane protein involved in the export of O-antigen and teichoic acid</fullName>
    </submittedName>
</protein>
<dbReference type="PANTHER" id="PTHR30250:SF11">
    <property type="entry name" value="O-ANTIGEN TRANSPORTER-RELATED"/>
    <property type="match status" value="1"/>
</dbReference>
<evidence type="ECO:0000256" key="4">
    <source>
        <dbReference type="ARBA" id="ARBA00022989"/>
    </source>
</evidence>